<reference evidence="1 2" key="1">
    <citation type="journal article" date="2022" name="DNA Res.">
        <title>Chromosomal-level genome assembly of the orchid tree Bauhinia variegata (Leguminosae; Cercidoideae) supports the allotetraploid origin hypothesis of Bauhinia.</title>
        <authorList>
            <person name="Zhong Y."/>
            <person name="Chen Y."/>
            <person name="Zheng D."/>
            <person name="Pang J."/>
            <person name="Liu Y."/>
            <person name="Luo S."/>
            <person name="Meng S."/>
            <person name="Qian L."/>
            <person name="Wei D."/>
            <person name="Dai S."/>
            <person name="Zhou R."/>
        </authorList>
    </citation>
    <scope>NUCLEOTIDE SEQUENCE [LARGE SCALE GENOMIC DNA]</scope>
    <source>
        <strain evidence="1">BV-YZ2020</strain>
    </source>
</reference>
<dbReference type="EMBL" id="CM039431">
    <property type="protein sequence ID" value="KAI4336709.1"/>
    <property type="molecule type" value="Genomic_DNA"/>
</dbReference>
<evidence type="ECO:0000313" key="2">
    <source>
        <dbReference type="Proteomes" id="UP000828941"/>
    </source>
</evidence>
<keyword evidence="2" id="KW-1185">Reference proteome</keyword>
<proteinExistence type="predicted"/>
<organism evidence="1 2">
    <name type="scientific">Bauhinia variegata</name>
    <name type="common">Purple orchid tree</name>
    <name type="synonym">Phanera variegata</name>
    <dbReference type="NCBI Taxonomy" id="167791"/>
    <lineage>
        <taxon>Eukaryota</taxon>
        <taxon>Viridiplantae</taxon>
        <taxon>Streptophyta</taxon>
        <taxon>Embryophyta</taxon>
        <taxon>Tracheophyta</taxon>
        <taxon>Spermatophyta</taxon>
        <taxon>Magnoliopsida</taxon>
        <taxon>eudicotyledons</taxon>
        <taxon>Gunneridae</taxon>
        <taxon>Pentapetalae</taxon>
        <taxon>rosids</taxon>
        <taxon>fabids</taxon>
        <taxon>Fabales</taxon>
        <taxon>Fabaceae</taxon>
        <taxon>Cercidoideae</taxon>
        <taxon>Cercideae</taxon>
        <taxon>Bauhiniinae</taxon>
        <taxon>Bauhinia</taxon>
    </lineage>
</organism>
<accession>A0ACB9NLW8</accession>
<comment type="caution">
    <text evidence="1">The sequence shown here is derived from an EMBL/GenBank/DDBJ whole genome shotgun (WGS) entry which is preliminary data.</text>
</comment>
<sequence>MSCSMNWCAVFPGRLASIECAHVRNVDYYSKKKHILVTAEHESGVHIWDLRKAKVPIQELLGLTHWVKRT</sequence>
<gene>
    <name evidence="1" type="ORF">L6164_015201</name>
</gene>
<name>A0ACB9NLW8_BAUVA</name>
<protein>
    <submittedName>
        <fullName evidence="1">Uncharacterized protein</fullName>
    </submittedName>
</protein>
<dbReference type="Proteomes" id="UP000828941">
    <property type="component" value="Chromosome 6"/>
</dbReference>
<evidence type="ECO:0000313" key="1">
    <source>
        <dbReference type="EMBL" id="KAI4336709.1"/>
    </source>
</evidence>